<sequence length="29" mass="3216">MISSEGVFRVATNSIFLSRAFIYSLTSDC</sequence>
<organism evidence="1">
    <name type="scientific">Siphoviridae sp. cttFh17</name>
    <dbReference type="NCBI Taxonomy" id="2826491"/>
    <lineage>
        <taxon>Viruses</taxon>
        <taxon>Duplodnaviria</taxon>
        <taxon>Heunggongvirae</taxon>
        <taxon>Uroviricota</taxon>
        <taxon>Caudoviricetes</taxon>
    </lineage>
</organism>
<proteinExistence type="predicted"/>
<reference evidence="1" key="1">
    <citation type="journal article" date="2021" name="Proc. Natl. Acad. Sci. U.S.A.">
        <title>A Catalog of Tens of Thousands of Viruses from Human Metagenomes Reveals Hidden Associations with Chronic Diseases.</title>
        <authorList>
            <person name="Tisza M.J."/>
            <person name="Buck C.B."/>
        </authorList>
    </citation>
    <scope>NUCLEOTIDE SEQUENCE</scope>
    <source>
        <strain evidence="1">CttFh17</strain>
    </source>
</reference>
<accession>A0A8S5NIG4</accession>
<name>A0A8S5NIG4_9CAUD</name>
<dbReference type="EMBL" id="BK015176">
    <property type="protein sequence ID" value="DAD94510.1"/>
    <property type="molecule type" value="Genomic_DNA"/>
</dbReference>
<evidence type="ECO:0000313" key="1">
    <source>
        <dbReference type="EMBL" id="DAD94510.1"/>
    </source>
</evidence>
<protein>
    <submittedName>
        <fullName evidence="1">Uncharacterized protein</fullName>
    </submittedName>
</protein>